<dbReference type="EMBL" id="CP032568">
    <property type="protein sequence ID" value="AYF75451.1"/>
    <property type="molecule type" value="Genomic_DNA"/>
</dbReference>
<feature type="region of interest" description="Disordered" evidence="1">
    <location>
        <begin position="13"/>
        <end position="33"/>
    </location>
</feature>
<protein>
    <submittedName>
        <fullName evidence="3">Cupin domain-containing protein</fullName>
    </submittedName>
</protein>
<dbReference type="KEGG" id="nyu:D7D52_18105"/>
<dbReference type="InterPro" id="IPR011051">
    <property type="entry name" value="RmlC_Cupin_sf"/>
</dbReference>
<evidence type="ECO:0000256" key="1">
    <source>
        <dbReference type="SAM" id="MobiDB-lite"/>
    </source>
</evidence>
<dbReference type="OrthoDB" id="9791637at2"/>
<sequence>MAYSSVANYQASNSSESAVNTTSRAAAIRQPQDAETIGGEPVRARLLIDSHAAGGSSSTVEITMARGADGATPHYHTLSDELFYVADGELQVLAGDKIVTVGAGGALVVPKFMPHAFGAAPDSPARILIALTPGVERHGYFRFLERLATGAATPTDIQDAQQEYDNYFVEAPQWWAERTANRA</sequence>
<dbReference type="Pfam" id="PF07883">
    <property type="entry name" value="Cupin_2"/>
    <property type="match status" value="1"/>
</dbReference>
<proteinExistence type="predicted"/>
<evidence type="ECO:0000259" key="2">
    <source>
        <dbReference type="Pfam" id="PF07883"/>
    </source>
</evidence>
<dbReference type="InterPro" id="IPR014710">
    <property type="entry name" value="RmlC-like_jellyroll"/>
</dbReference>
<dbReference type="Proteomes" id="UP000267164">
    <property type="component" value="Chromosome"/>
</dbReference>
<keyword evidence="4" id="KW-1185">Reference proteome</keyword>
<dbReference type="Gene3D" id="2.60.120.10">
    <property type="entry name" value="Jelly Rolls"/>
    <property type="match status" value="1"/>
</dbReference>
<evidence type="ECO:0000313" key="3">
    <source>
        <dbReference type="EMBL" id="AYF75451.1"/>
    </source>
</evidence>
<accession>A0A386ZCQ5</accession>
<feature type="compositionally biased region" description="Polar residues" evidence="1">
    <location>
        <begin position="13"/>
        <end position="24"/>
    </location>
</feature>
<evidence type="ECO:0000313" key="4">
    <source>
        <dbReference type="Proteomes" id="UP000267164"/>
    </source>
</evidence>
<dbReference type="SUPFAM" id="SSF51182">
    <property type="entry name" value="RmlC-like cupins"/>
    <property type="match status" value="1"/>
</dbReference>
<dbReference type="PANTHER" id="PTHR36440:SF1">
    <property type="entry name" value="PUTATIVE (AFU_ORTHOLOGUE AFUA_8G07350)-RELATED"/>
    <property type="match status" value="1"/>
</dbReference>
<reference evidence="3 4" key="1">
    <citation type="submission" date="2018-09" db="EMBL/GenBank/DDBJ databases">
        <title>Nocardia yunnanensis sp. nov., an actinomycete isolated from a soil sample.</title>
        <authorList>
            <person name="Zhang J."/>
        </authorList>
    </citation>
    <scope>NUCLEOTIDE SEQUENCE [LARGE SCALE GENOMIC DNA]</scope>
    <source>
        <strain evidence="3 4">CFHS0054</strain>
    </source>
</reference>
<feature type="domain" description="Cupin type-2" evidence="2">
    <location>
        <begin position="62"/>
        <end position="129"/>
    </location>
</feature>
<organism evidence="3 4">
    <name type="scientific">Nocardia yunnanensis</name>
    <dbReference type="NCBI Taxonomy" id="2382165"/>
    <lineage>
        <taxon>Bacteria</taxon>
        <taxon>Bacillati</taxon>
        <taxon>Actinomycetota</taxon>
        <taxon>Actinomycetes</taxon>
        <taxon>Mycobacteriales</taxon>
        <taxon>Nocardiaceae</taxon>
        <taxon>Nocardia</taxon>
    </lineage>
</organism>
<name>A0A386ZCQ5_9NOCA</name>
<dbReference type="InterPro" id="IPR053146">
    <property type="entry name" value="QDO-like"/>
</dbReference>
<dbReference type="InterPro" id="IPR013096">
    <property type="entry name" value="Cupin_2"/>
</dbReference>
<gene>
    <name evidence="3" type="ORF">D7D52_18105</name>
</gene>
<dbReference type="AlphaFoldDB" id="A0A386ZCQ5"/>
<dbReference type="PANTHER" id="PTHR36440">
    <property type="entry name" value="PUTATIVE (AFU_ORTHOLOGUE AFUA_8G07350)-RELATED"/>
    <property type="match status" value="1"/>
</dbReference>